<feature type="chain" id="PRO_5004277869" evidence="1">
    <location>
        <begin position="26"/>
        <end position="567"/>
    </location>
</feature>
<reference evidence="2 3" key="1">
    <citation type="journal article" date="2004" name="Science">
        <title>A predator unmasked: life cycle of Bdellovibrio bacteriovorus from a genomic perspective.</title>
        <authorList>
            <person name="Rendulic S."/>
            <person name="Jagtap P."/>
            <person name="Rosinus A."/>
            <person name="Eppinger M."/>
            <person name="Baar C."/>
            <person name="Lanz C."/>
            <person name="Keller H."/>
            <person name="Lambert C."/>
            <person name="Evans K.J."/>
            <person name="Goesmann A."/>
            <person name="Meyer F."/>
            <person name="Sockett R.E."/>
            <person name="Schuster S.C."/>
        </authorList>
    </citation>
    <scope>NUCLEOTIDE SEQUENCE [LARGE SCALE GENOMIC DNA]</scope>
    <source>
        <strain evidence="3">ATCC 15356 / DSM 50701 / NCIMB 9529 / HD100</strain>
    </source>
</reference>
<dbReference type="EMBL" id="BX842647">
    <property type="protein sequence ID" value="CAE78535.1"/>
    <property type="molecule type" value="Genomic_DNA"/>
</dbReference>
<keyword evidence="1" id="KW-0732">Signal</keyword>
<evidence type="ECO:0000313" key="2">
    <source>
        <dbReference type="EMBL" id="CAE78535.1"/>
    </source>
</evidence>
<accession>Q6MQB2</accession>
<feature type="signal peptide" evidence="1">
    <location>
        <begin position="1"/>
        <end position="25"/>
    </location>
</feature>
<sequence>MGGLKMRWSKSILTLGLIAGCVNLAACKKQSNNPVRTAKISKASAPLTEKQKAERAAMTSAQLCYQDLCASQSTEISYETLMTKAAQPSKDQKDYYQQHLEARLKEAIDAKVQLHTTTLNQLQAKESEFANAELNEAQMRLIKVIYILNGKEISESDQKAIFAKISTYDFAKAEARAKLQGPQAYLLSMHPDKTVMDAARAEISHILELQEALNTAIGFKFIDMEHGAIARLKAGGAADASELKDLIQSSYSVRLVHILTLKDTAIADALPLKSETIRTHLAKSDLKARLQKRLAEAPSLKSACEVRIYQGLNLYPEVKDVTAFQEKVEVVREQVLKNLNSQDPAFEIVKKIAVYMPESINDLSKSLVQSLNDRARTDRLQVEKLLKMDASTTLLLGSLLSQTLGENDLLCEDLVNLNISDFASPGLTGIKVSWMSVKLPTYGISILAHEFAHHVFAHAKQFESAKACLADKQGSQQFLNEDFSDVLAAKVVLQLQNVLPKKQSNYGCFFASEEKEPSLKVDGAQAVHSSGLYRALQIAQVRKELIPDTCKKLVTAQNSKALNSCEM</sequence>
<dbReference type="Proteomes" id="UP000008080">
    <property type="component" value="Chromosome"/>
</dbReference>
<dbReference type="KEGG" id="bba:Bd0565"/>
<name>Q6MQB2_BDEBA</name>
<dbReference type="STRING" id="264462.Bd0565"/>
<dbReference type="HOGENOM" id="CLU_482067_0_0_7"/>
<protein>
    <submittedName>
        <fullName evidence="2">Uncharacterized protein</fullName>
    </submittedName>
</protein>
<evidence type="ECO:0000256" key="1">
    <source>
        <dbReference type="SAM" id="SignalP"/>
    </source>
</evidence>
<organism evidence="2 3">
    <name type="scientific">Bdellovibrio bacteriovorus (strain ATCC 15356 / DSM 50701 / NCIMB 9529 / HD100)</name>
    <dbReference type="NCBI Taxonomy" id="264462"/>
    <lineage>
        <taxon>Bacteria</taxon>
        <taxon>Pseudomonadati</taxon>
        <taxon>Bdellovibrionota</taxon>
        <taxon>Bdellovibrionia</taxon>
        <taxon>Bdellovibrionales</taxon>
        <taxon>Pseudobdellovibrionaceae</taxon>
        <taxon>Bdellovibrio</taxon>
    </lineage>
</organism>
<dbReference type="AlphaFoldDB" id="Q6MQB2"/>
<dbReference type="PROSITE" id="PS51257">
    <property type="entry name" value="PROKAR_LIPOPROTEIN"/>
    <property type="match status" value="1"/>
</dbReference>
<gene>
    <name evidence="2" type="ordered locus">Bd0565</name>
</gene>
<keyword evidence="3" id="KW-1185">Reference proteome</keyword>
<evidence type="ECO:0000313" key="3">
    <source>
        <dbReference type="Proteomes" id="UP000008080"/>
    </source>
</evidence>
<proteinExistence type="predicted"/>